<dbReference type="PANTHER" id="PTHR42951">
    <property type="entry name" value="METALLO-BETA-LACTAMASE DOMAIN-CONTAINING"/>
    <property type="match status" value="1"/>
</dbReference>
<dbReference type="PANTHER" id="PTHR42951:SF4">
    <property type="entry name" value="ACYL-COENZYME A THIOESTERASE MBLAC2"/>
    <property type="match status" value="1"/>
</dbReference>
<dbReference type="Proteomes" id="UP001174839">
    <property type="component" value="Unassembled WGS sequence"/>
</dbReference>
<dbReference type="Gene3D" id="3.60.15.10">
    <property type="entry name" value="Ribonuclease Z/Hydroxyacylglutathione hydrolase-like"/>
    <property type="match status" value="1"/>
</dbReference>
<dbReference type="InterPro" id="IPR050855">
    <property type="entry name" value="NDM-1-like"/>
</dbReference>
<keyword evidence="2" id="KW-0175">Coiled coil</keyword>
<dbReference type="Pfam" id="PF00753">
    <property type="entry name" value="Lactamase_B"/>
    <property type="match status" value="1"/>
</dbReference>
<name>A0ABT7WC45_9FLAO</name>
<comment type="similarity">
    <text evidence="1">Belongs to the metallo-beta-lactamase superfamily. Class-B beta-lactamase family.</text>
</comment>
<feature type="domain" description="Metallo-beta-lactamase" evidence="4">
    <location>
        <begin position="44"/>
        <end position="226"/>
    </location>
</feature>
<organism evidence="5 6">
    <name type="scientific">Robiginitalea aurantiaca</name>
    <dbReference type="NCBI Taxonomy" id="3056915"/>
    <lineage>
        <taxon>Bacteria</taxon>
        <taxon>Pseudomonadati</taxon>
        <taxon>Bacteroidota</taxon>
        <taxon>Flavobacteriia</taxon>
        <taxon>Flavobacteriales</taxon>
        <taxon>Flavobacteriaceae</taxon>
        <taxon>Robiginitalea</taxon>
    </lineage>
</organism>
<evidence type="ECO:0000256" key="1">
    <source>
        <dbReference type="ARBA" id="ARBA00005250"/>
    </source>
</evidence>
<keyword evidence="6" id="KW-1185">Reference proteome</keyword>
<gene>
    <name evidence="5" type="ORF">QU605_03375</name>
</gene>
<protein>
    <submittedName>
        <fullName evidence="5">MBL fold metallo-hydrolase</fullName>
    </submittedName>
</protein>
<feature type="coiled-coil region" evidence="2">
    <location>
        <begin position="235"/>
        <end position="262"/>
    </location>
</feature>
<dbReference type="SMART" id="SM00849">
    <property type="entry name" value="Lactamase_B"/>
    <property type="match status" value="1"/>
</dbReference>
<keyword evidence="3" id="KW-0732">Signal</keyword>
<accession>A0ABT7WC45</accession>
<dbReference type="InterPro" id="IPR001279">
    <property type="entry name" value="Metallo-B-lactamas"/>
</dbReference>
<feature type="signal peptide" evidence="3">
    <location>
        <begin position="1"/>
        <end position="19"/>
    </location>
</feature>
<evidence type="ECO:0000313" key="6">
    <source>
        <dbReference type="Proteomes" id="UP001174839"/>
    </source>
</evidence>
<feature type="chain" id="PRO_5045684393" evidence="3">
    <location>
        <begin position="20"/>
        <end position="294"/>
    </location>
</feature>
<evidence type="ECO:0000256" key="3">
    <source>
        <dbReference type="SAM" id="SignalP"/>
    </source>
</evidence>
<sequence length="294" mass="32322">MKTAIPFAMLLLTFSTGLAQRNFDDVEIKTEKITDNIYVLFGAGGNIGLAIGEQAAYLIDDQYAPLSEKITAAVREVTDKPLKFLVNTHWHGDHTGGNINFGKAGTILIAHENVRERLGKPSERNGRVREASPEVALPEITFSDELTLHLGGGQSMHVMHVNDAHTDGDSYIYFPEANVIHMGDNFANGGFPFIDLNSGGDIEGFIKNLNMALFIVDDQTRIIPGHGPVTNRETLRAYRDMLETLRNRVKAAQDSGNSLEQTLAMGLSKEWDADFGTGFINNEGIITAIYRSLE</sequence>
<evidence type="ECO:0000256" key="2">
    <source>
        <dbReference type="SAM" id="Coils"/>
    </source>
</evidence>
<dbReference type="InterPro" id="IPR036866">
    <property type="entry name" value="RibonucZ/Hydroxyglut_hydro"/>
</dbReference>
<dbReference type="RefSeq" id="WP_289723846.1">
    <property type="nucleotide sequence ID" value="NZ_JAUDUY010000001.1"/>
</dbReference>
<comment type="caution">
    <text evidence="5">The sequence shown here is derived from an EMBL/GenBank/DDBJ whole genome shotgun (WGS) entry which is preliminary data.</text>
</comment>
<dbReference type="EMBL" id="JAUDUY010000001">
    <property type="protein sequence ID" value="MDM9630492.1"/>
    <property type="molecule type" value="Genomic_DNA"/>
</dbReference>
<evidence type="ECO:0000259" key="4">
    <source>
        <dbReference type="SMART" id="SM00849"/>
    </source>
</evidence>
<dbReference type="CDD" id="cd16282">
    <property type="entry name" value="metallo-hydrolase-like_MBL-fold"/>
    <property type="match status" value="1"/>
</dbReference>
<dbReference type="SUPFAM" id="SSF56281">
    <property type="entry name" value="Metallo-hydrolase/oxidoreductase"/>
    <property type="match status" value="1"/>
</dbReference>
<proteinExistence type="inferred from homology"/>
<reference evidence="5" key="1">
    <citation type="submission" date="2023-06" db="EMBL/GenBank/DDBJ databases">
        <title>Robiginitalea aurantiacus sp. nov. and Algoriphagus sediminis sp. nov., isolated from coastal sediment.</title>
        <authorList>
            <person name="Zhou Z.Y."/>
            <person name="An J."/>
            <person name="Jia Y.W."/>
            <person name="Du Z.J."/>
        </authorList>
    </citation>
    <scope>NUCLEOTIDE SEQUENCE</scope>
    <source>
        <strain evidence="5">M39</strain>
    </source>
</reference>
<evidence type="ECO:0000313" key="5">
    <source>
        <dbReference type="EMBL" id="MDM9630492.1"/>
    </source>
</evidence>